<evidence type="ECO:0008006" key="4">
    <source>
        <dbReference type="Google" id="ProtNLM"/>
    </source>
</evidence>
<evidence type="ECO:0000256" key="1">
    <source>
        <dbReference type="SAM" id="Phobius"/>
    </source>
</evidence>
<keyword evidence="1" id="KW-1133">Transmembrane helix</keyword>
<gene>
    <name evidence="2" type="ORF">HP397_02500</name>
</gene>
<reference evidence="2 3" key="1">
    <citation type="submission" date="2020-05" db="EMBL/GenBank/DDBJ databases">
        <title>Streptobacillus felis strain LHL191014123.</title>
        <authorList>
            <person name="Fawzy A."/>
            <person name="Rau J."/>
            <person name="Risse K."/>
            <person name="Schauerte N."/>
            <person name="Geiger C."/>
            <person name="Blom J."/>
            <person name="Imirzalioglu C."/>
            <person name="Falgenhauer J."/>
            <person name="Bach A."/>
            <person name="Herden C."/>
            <person name="Eisenberg T."/>
        </authorList>
    </citation>
    <scope>NUCLEOTIDE SEQUENCE [LARGE SCALE GENOMIC DNA]</scope>
    <source>
        <strain evidence="2 3">LHL191014123</strain>
    </source>
</reference>
<sequence>MKSVYKRSILKMLWALVGAPIGGLIVGGLSTYFLSQAMGIALGVFITLVLVYMNVFSDDIKFEVEGTKFRYFKRNKLVKEYELIGAQVRYNIKQSNTADDMNLHINGDTIDCAPLGLIQFKNMYYEIEKLTGVKQKIVVGGKKDE</sequence>
<proteinExistence type="predicted"/>
<organism evidence="2 3">
    <name type="scientific">Streptobacillus felis</name>
    <dbReference type="NCBI Taxonomy" id="1384509"/>
    <lineage>
        <taxon>Bacteria</taxon>
        <taxon>Fusobacteriati</taxon>
        <taxon>Fusobacteriota</taxon>
        <taxon>Fusobacteriia</taxon>
        <taxon>Fusobacteriales</taxon>
        <taxon>Leptotrichiaceae</taxon>
        <taxon>Streptobacillus</taxon>
    </lineage>
</organism>
<protein>
    <recommendedName>
        <fullName evidence="4">DUF304 domain-containing protein</fullName>
    </recommendedName>
</protein>
<evidence type="ECO:0000313" key="3">
    <source>
        <dbReference type="Proteomes" id="UP000526184"/>
    </source>
</evidence>
<keyword evidence="3" id="KW-1185">Reference proteome</keyword>
<dbReference type="RefSeq" id="WP_180135720.1">
    <property type="nucleotide sequence ID" value="NZ_JABMKT010000009.1"/>
</dbReference>
<accession>A0A7Z0TBT1</accession>
<dbReference type="AlphaFoldDB" id="A0A7Z0TBT1"/>
<evidence type="ECO:0000313" key="2">
    <source>
        <dbReference type="EMBL" id="NYV27698.1"/>
    </source>
</evidence>
<dbReference type="EMBL" id="JABMKT010000009">
    <property type="protein sequence ID" value="NYV27698.1"/>
    <property type="molecule type" value="Genomic_DNA"/>
</dbReference>
<feature type="transmembrane region" description="Helical" evidence="1">
    <location>
        <begin position="12"/>
        <end position="33"/>
    </location>
</feature>
<comment type="caution">
    <text evidence="2">The sequence shown here is derived from an EMBL/GenBank/DDBJ whole genome shotgun (WGS) entry which is preliminary data.</text>
</comment>
<keyword evidence="1" id="KW-0812">Transmembrane</keyword>
<name>A0A7Z0TBT1_9FUSO</name>
<feature type="transmembrane region" description="Helical" evidence="1">
    <location>
        <begin position="39"/>
        <end position="56"/>
    </location>
</feature>
<dbReference type="Proteomes" id="UP000526184">
    <property type="component" value="Unassembled WGS sequence"/>
</dbReference>
<keyword evidence="1" id="KW-0472">Membrane</keyword>